<dbReference type="Proteomes" id="UP000695022">
    <property type="component" value="Unplaced"/>
</dbReference>
<feature type="non-terminal residue" evidence="3">
    <location>
        <position position="113"/>
    </location>
</feature>
<accession>A0ABM1F696</accession>
<proteinExistence type="predicted"/>
<sequence>MKDVLRSVRSSVLKHLPSHAAAPPAHPHDDSSDAYRNDPEDLLELGLKYNPIYQDSDPDSGGGSEQEAAGDGESVRGSLQSVRASLQLLDAAGDGSASDGERPIYAVPYANLE</sequence>
<gene>
    <name evidence="3" type="primary">LOC106819907</name>
</gene>
<evidence type="ECO:0000313" key="3">
    <source>
        <dbReference type="RefSeq" id="XP_014679967.1"/>
    </source>
</evidence>
<organism evidence="2 3">
    <name type="scientific">Priapulus caudatus</name>
    <name type="common">Priapulid worm</name>
    <dbReference type="NCBI Taxonomy" id="37621"/>
    <lineage>
        <taxon>Eukaryota</taxon>
        <taxon>Metazoa</taxon>
        <taxon>Ecdysozoa</taxon>
        <taxon>Scalidophora</taxon>
        <taxon>Priapulida</taxon>
        <taxon>Priapulimorpha</taxon>
        <taxon>Priapulimorphida</taxon>
        <taxon>Priapulidae</taxon>
        <taxon>Priapulus</taxon>
    </lineage>
</organism>
<name>A0ABM1F696_PRICU</name>
<feature type="compositionally biased region" description="Basic and acidic residues" evidence="1">
    <location>
        <begin position="26"/>
        <end position="39"/>
    </location>
</feature>
<dbReference type="RefSeq" id="XP_014679967.1">
    <property type="nucleotide sequence ID" value="XM_014824481.1"/>
</dbReference>
<protein>
    <submittedName>
        <fullName evidence="3">Uncharacterized protein LOC106819907</fullName>
    </submittedName>
</protein>
<dbReference type="GeneID" id="106819907"/>
<evidence type="ECO:0000256" key="1">
    <source>
        <dbReference type="SAM" id="MobiDB-lite"/>
    </source>
</evidence>
<feature type="region of interest" description="Disordered" evidence="1">
    <location>
        <begin position="1"/>
        <end position="113"/>
    </location>
</feature>
<reference evidence="3" key="1">
    <citation type="submission" date="2025-08" db="UniProtKB">
        <authorList>
            <consortium name="RefSeq"/>
        </authorList>
    </citation>
    <scope>IDENTIFICATION</scope>
</reference>
<evidence type="ECO:0000313" key="2">
    <source>
        <dbReference type="Proteomes" id="UP000695022"/>
    </source>
</evidence>
<keyword evidence="2" id="KW-1185">Reference proteome</keyword>